<keyword evidence="1" id="KW-1133">Transmembrane helix</keyword>
<gene>
    <name evidence="2" type="ORF">NMK_0257</name>
</gene>
<name>A0A2R5F2V1_9PROT</name>
<dbReference type="OrthoDB" id="8775484at2"/>
<evidence type="ECO:0000256" key="1">
    <source>
        <dbReference type="SAM" id="Phobius"/>
    </source>
</evidence>
<evidence type="ECO:0000313" key="2">
    <source>
        <dbReference type="EMBL" id="GBG12725.1"/>
    </source>
</evidence>
<organism evidence="2 3">
    <name type="scientific">Novimethylophilus kurashikiensis</name>
    <dbReference type="NCBI Taxonomy" id="1825523"/>
    <lineage>
        <taxon>Bacteria</taxon>
        <taxon>Pseudomonadati</taxon>
        <taxon>Pseudomonadota</taxon>
        <taxon>Betaproteobacteria</taxon>
        <taxon>Nitrosomonadales</taxon>
        <taxon>Methylophilaceae</taxon>
        <taxon>Novimethylophilus</taxon>
    </lineage>
</organism>
<dbReference type="EMBL" id="BDOQ01000001">
    <property type="protein sequence ID" value="GBG12725.1"/>
    <property type="molecule type" value="Genomic_DNA"/>
</dbReference>
<protein>
    <recommendedName>
        <fullName evidence="4">DUF1269 domain-containing protein</fullName>
    </recommendedName>
</protein>
<dbReference type="Proteomes" id="UP000245081">
    <property type="component" value="Unassembled WGS sequence"/>
</dbReference>
<feature type="transmembrane region" description="Helical" evidence="1">
    <location>
        <begin position="93"/>
        <end position="117"/>
    </location>
</feature>
<keyword evidence="3" id="KW-1185">Reference proteome</keyword>
<dbReference type="AlphaFoldDB" id="A0A2R5F2V1"/>
<proteinExistence type="predicted"/>
<comment type="caution">
    <text evidence="2">The sequence shown here is derived from an EMBL/GenBank/DDBJ whole genome shotgun (WGS) entry which is preliminary data.</text>
</comment>
<feature type="transmembrane region" description="Helical" evidence="1">
    <location>
        <begin position="62"/>
        <end position="81"/>
    </location>
</feature>
<keyword evidence="1" id="KW-0472">Membrane</keyword>
<sequence length="173" mass="19255">MNRRLYFMLPDVESAHAMMDEMLLARVNADRVHFMAKEGTDLGDLPEATVSERTDMIDGWEIGMGLGALLGFVIGLLATWIPPWPFHDAFPRVGILICALIGLAAGGLWTAIVASAIPNVRLQRFLPEIERGSILMMVLVPFHSAQQIRDLVTRRHPEAHYSGTWPTDHAVFP</sequence>
<reference evidence="2 3" key="1">
    <citation type="journal article" date="2018" name="Environ. Microbiol.">
        <title>Isolation and genomic characterization of Novimethylophilus kurashikiensis gen. nov. sp. nov., a new lanthanide-dependent methylotrophic species of Methylophilaceae.</title>
        <authorList>
            <person name="Lv H."/>
            <person name="Sahin N."/>
            <person name="Tani A."/>
        </authorList>
    </citation>
    <scope>NUCLEOTIDE SEQUENCE [LARGE SCALE GENOMIC DNA]</scope>
    <source>
        <strain evidence="2 3">La2-4</strain>
    </source>
</reference>
<evidence type="ECO:0008006" key="4">
    <source>
        <dbReference type="Google" id="ProtNLM"/>
    </source>
</evidence>
<dbReference type="RefSeq" id="WP_109013942.1">
    <property type="nucleotide sequence ID" value="NZ_BDOQ01000001.1"/>
</dbReference>
<keyword evidence="1" id="KW-0812">Transmembrane</keyword>
<evidence type="ECO:0000313" key="3">
    <source>
        <dbReference type="Proteomes" id="UP000245081"/>
    </source>
</evidence>
<accession>A0A2R5F2V1</accession>